<dbReference type="SUPFAM" id="SSF51182">
    <property type="entry name" value="RmlC-like cupins"/>
    <property type="match status" value="1"/>
</dbReference>
<dbReference type="AlphaFoldDB" id="A0A4R3YGP1"/>
<dbReference type="Gene3D" id="2.60.120.10">
    <property type="entry name" value="Jelly Rolls"/>
    <property type="match status" value="1"/>
</dbReference>
<organism evidence="2 3">
    <name type="scientific">Longibaculum muris</name>
    <dbReference type="NCBI Taxonomy" id="1796628"/>
    <lineage>
        <taxon>Bacteria</taxon>
        <taxon>Bacillati</taxon>
        <taxon>Bacillota</taxon>
        <taxon>Erysipelotrichia</taxon>
        <taxon>Erysipelotrichales</taxon>
        <taxon>Coprobacillaceae</taxon>
        <taxon>Longibaculum</taxon>
    </lineage>
</organism>
<dbReference type="InterPro" id="IPR013096">
    <property type="entry name" value="Cupin_2"/>
</dbReference>
<name>A0A4R3YGP1_9FIRM</name>
<gene>
    <name evidence="2" type="ORF">EDD60_12932</name>
</gene>
<dbReference type="Pfam" id="PF07883">
    <property type="entry name" value="Cupin_2"/>
    <property type="match status" value="1"/>
</dbReference>
<keyword evidence="2" id="KW-0413">Isomerase</keyword>
<dbReference type="EMBL" id="SMCQ01000029">
    <property type="protein sequence ID" value="TCV91765.1"/>
    <property type="molecule type" value="Genomic_DNA"/>
</dbReference>
<evidence type="ECO:0000259" key="1">
    <source>
        <dbReference type="Pfam" id="PF07883"/>
    </source>
</evidence>
<dbReference type="InterPro" id="IPR011051">
    <property type="entry name" value="RmlC_Cupin_sf"/>
</dbReference>
<evidence type="ECO:0000313" key="2">
    <source>
        <dbReference type="EMBL" id="TCV91765.1"/>
    </source>
</evidence>
<protein>
    <submittedName>
        <fullName evidence="2">Mannose-6-phosphate isomerase-like protein (Cupin superfamily)</fullName>
    </submittedName>
</protein>
<reference evidence="2 3" key="1">
    <citation type="submission" date="2019-03" db="EMBL/GenBank/DDBJ databases">
        <title>Genomic Encyclopedia of Type Strains, Phase IV (KMG-IV): sequencing the most valuable type-strain genomes for metagenomic binning, comparative biology and taxonomic classification.</title>
        <authorList>
            <person name="Goeker M."/>
        </authorList>
    </citation>
    <scope>NUCLEOTIDE SEQUENCE [LARGE SCALE GENOMIC DNA]</scope>
    <source>
        <strain evidence="2 3">DSM 29487</strain>
    </source>
</reference>
<feature type="domain" description="Cupin type-2" evidence="1">
    <location>
        <begin position="58"/>
        <end position="133"/>
    </location>
</feature>
<comment type="caution">
    <text evidence="2">The sequence shown here is derived from an EMBL/GenBank/DDBJ whole genome shotgun (WGS) entry which is preliminary data.</text>
</comment>
<proteinExistence type="predicted"/>
<evidence type="ECO:0000313" key="3">
    <source>
        <dbReference type="Proteomes" id="UP000295515"/>
    </source>
</evidence>
<dbReference type="PANTHER" id="PTHR43346">
    <property type="entry name" value="LIGAND BINDING DOMAIN PROTEIN, PUTATIVE (AFU_ORTHOLOGUE AFUA_6G14370)-RELATED"/>
    <property type="match status" value="1"/>
</dbReference>
<keyword evidence="3" id="KW-1185">Reference proteome</keyword>
<dbReference type="InterPro" id="IPR052538">
    <property type="entry name" value="Flavonoid_dioxygenase-like"/>
</dbReference>
<accession>A0A4R3YGP1</accession>
<sequence>MYSYYDLNDYNDYQMRAQSQVTNDFGPNPFVIDIEKATMNNDYFRVALWTGSHLQLTVMSIPVGEDIGLERHPEVDQFLRIEDGIGVAMMGDKKDNLYFQQPVFDGSAIFIPAGMWHNVVNTGNKPLKLYSIYAPADHPWGTVHPTKADAQAQEHH</sequence>
<dbReference type="InterPro" id="IPR014710">
    <property type="entry name" value="RmlC-like_jellyroll"/>
</dbReference>
<dbReference type="CDD" id="cd02223">
    <property type="entry name" value="cupin_Bh2720-like"/>
    <property type="match status" value="1"/>
</dbReference>
<dbReference type="PANTHER" id="PTHR43346:SF1">
    <property type="entry name" value="QUERCETIN 2,3-DIOXYGENASE-RELATED"/>
    <property type="match status" value="1"/>
</dbReference>
<dbReference type="Proteomes" id="UP000295515">
    <property type="component" value="Unassembled WGS sequence"/>
</dbReference>
<dbReference type="GO" id="GO:0016853">
    <property type="term" value="F:isomerase activity"/>
    <property type="evidence" value="ECO:0007669"/>
    <property type="project" value="UniProtKB-KW"/>
</dbReference>